<dbReference type="Proteomes" id="UP000095209">
    <property type="component" value="Unassembled WGS sequence"/>
</dbReference>
<dbReference type="STRING" id="1305675.BFG57_02890"/>
<feature type="domain" description="NlpC/P60" evidence="8">
    <location>
        <begin position="27"/>
        <end position="149"/>
    </location>
</feature>
<dbReference type="SUPFAM" id="SSF54001">
    <property type="entry name" value="Cysteine proteinases"/>
    <property type="match status" value="1"/>
</dbReference>
<dbReference type="InterPro" id="IPR001119">
    <property type="entry name" value="SLH_dom"/>
</dbReference>
<feature type="chain" id="PRO_5009180943" description="Hydrolase Nlp/P60" evidence="6">
    <location>
        <begin position="27"/>
        <end position="325"/>
    </location>
</feature>
<dbReference type="PROSITE" id="PS51935">
    <property type="entry name" value="NLPC_P60"/>
    <property type="match status" value="1"/>
</dbReference>
<dbReference type="Pfam" id="PF00877">
    <property type="entry name" value="NLPC_P60"/>
    <property type="match status" value="1"/>
</dbReference>
<evidence type="ECO:0000256" key="4">
    <source>
        <dbReference type="ARBA" id="ARBA00022801"/>
    </source>
</evidence>
<keyword evidence="4" id="KW-0378">Hydrolase</keyword>
<dbReference type="PANTHER" id="PTHR47053:SF1">
    <property type="entry name" value="MUREIN DD-ENDOPEPTIDASE MEPH-RELATED"/>
    <property type="match status" value="1"/>
</dbReference>
<keyword evidence="10" id="KW-1185">Reference proteome</keyword>
<feature type="signal peptide" evidence="6">
    <location>
        <begin position="1"/>
        <end position="26"/>
    </location>
</feature>
<feature type="domain" description="SLH" evidence="7">
    <location>
        <begin position="269"/>
        <end position="325"/>
    </location>
</feature>
<dbReference type="Gene3D" id="3.90.1720.10">
    <property type="entry name" value="endopeptidase domain like (from Nostoc punctiforme)"/>
    <property type="match status" value="1"/>
</dbReference>
<keyword evidence="3 6" id="KW-0732">Signal</keyword>
<evidence type="ECO:0000259" key="7">
    <source>
        <dbReference type="PROSITE" id="PS51272"/>
    </source>
</evidence>
<accession>A0A1E5LDR2</accession>
<dbReference type="AlphaFoldDB" id="A0A1E5LDR2"/>
<dbReference type="Pfam" id="PF00395">
    <property type="entry name" value="SLH"/>
    <property type="match status" value="2"/>
</dbReference>
<evidence type="ECO:0000256" key="1">
    <source>
        <dbReference type="ARBA" id="ARBA00007074"/>
    </source>
</evidence>
<evidence type="ECO:0000256" key="3">
    <source>
        <dbReference type="ARBA" id="ARBA00022729"/>
    </source>
</evidence>
<evidence type="ECO:0000256" key="2">
    <source>
        <dbReference type="ARBA" id="ARBA00022670"/>
    </source>
</evidence>
<keyword evidence="5" id="KW-0788">Thiol protease</keyword>
<dbReference type="OrthoDB" id="9813368at2"/>
<dbReference type="GO" id="GO:0008234">
    <property type="term" value="F:cysteine-type peptidase activity"/>
    <property type="evidence" value="ECO:0007669"/>
    <property type="project" value="UniProtKB-KW"/>
</dbReference>
<comment type="similarity">
    <text evidence="1">Belongs to the peptidase C40 family.</text>
</comment>
<protein>
    <recommendedName>
        <fullName evidence="11">Hydrolase Nlp/P60</fullName>
    </recommendedName>
</protein>
<comment type="caution">
    <text evidence="9">The sequence shown here is derived from an EMBL/GenBank/DDBJ whole genome shotgun (WGS) entry which is preliminary data.</text>
</comment>
<evidence type="ECO:0000313" key="10">
    <source>
        <dbReference type="Proteomes" id="UP000095209"/>
    </source>
</evidence>
<evidence type="ECO:0000259" key="8">
    <source>
        <dbReference type="PROSITE" id="PS51935"/>
    </source>
</evidence>
<dbReference type="InterPro" id="IPR051202">
    <property type="entry name" value="Peptidase_C40"/>
</dbReference>
<dbReference type="InterPro" id="IPR038765">
    <property type="entry name" value="Papain-like_cys_pep_sf"/>
</dbReference>
<dbReference type="GO" id="GO:0006508">
    <property type="term" value="P:proteolysis"/>
    <property type="evidence" value="ECO:0007669"/>
    <property type="project" value="UniProtKB-KW"/>
</dbReference>
<dbReference type="EMBL" id="MJEH01000033">
    <property type="protein sequence ID" value="OEH92231.1"/>
    <property type="molecule type" value="Genomic_DNA"/>
</dbReference>
<keyword evidence="2" id="KW-0645">Protease</keyword>
<reference evidence="9 10" key="1">
    <citation type="submission" date="2016-08" db="EMBL/GenBank/DDBJ databases">
        <title>Genome of Bacillus solimangrovi GH2-4.</title>
        <authorList>
            <person name="Lim S."/>
            <person name="Kim B.-C."/>
        </authorList>
    </citation>
    <scope>NUCLEOTIDE SEQUENCE [LARGE SCALE GENOMIC DNA]</scope>
    <source>
        <strain evidence="9 10">GH2-4</strain>
    </source>
</reference>
<organism evidence="9 10">
    <name type="scientific">Bacillus solimangrovi</name>
    <dbReference type="NCBI Taxonomy" id="1305675"/>
    <lineage>
        <taxon>Bacteria</taxon>
        <taxon>Bacillati</taxon>
        <taxon>Bacillota</taxon>
        <taxon>Bacilli</taxon>
        <taxon>Bacillales</taxon>
        <taxon>Bacillaceae</taxon>
        <taxon>Bacillus</taxon>
    </lineage>
</organism>
<dbReference type="PANTHER" id="PTHR47053">
    <property type="entry name" value="MUREIN DD-ENDOPEPTIDASE MEPH-RELATED"/>
    <property type="match status" value="1"/>
</dbReference>
<dbReference type="PROSITE" id="PS51272">
    <property type="entry name" value="SLH"/>
    <property type="match status" value="1"/>
</dbReference>
<evidence type="ECO:0000313" key="9">
    <source>
        <dbReference type="EMBL" id="OEH92231.1"/>
    </source>
</evidence>
<proteinExistence type="inferred from homology"/>
<gene>
    <name evidence="9" type="ORF">BFG57_02890</name>
</gene>
<name>A0A1E5LDR2_9BACI</name>
<evidence type="ECO:0008006" key="11">
    <source>
        <dbReference type="Google" id="ProtNLM"/>
    </source>
</evidence>
<sequence>MKMRKKIIHSVSLAVMLLAVPTVTDASSKVDNLIEISNKYKGVPYSWGGTTPNGFDCSGYTQYVFKKAGITLPRTSDQQYNIGTPVSKSNLEKGDLVFFSTYRSGPSHNGIYIGDGKFIHSSTSSGVIISSINDPFYWGARYIGARKVLKEPKQVEVKVPVKKEVYNEGYWAYSYIERLKELQIIEKDFSPNKSITEGQAMTMFKNALLKMNRSEIELTNSNVVSYMINKNVIDSSNSLNSNKLLTRAEAVKKIVGVLGEFDEQSKKQQAVSFNDFSRSHEGYQEVAYAINEKMITGYNDGSFKPDTEMKQSEFAVLLYRALELL</sequence>
<dbReference type="InterPro" id="IPR000064">
    <property type="entry name" value="NLP_P60_dom"/>
</dbReference>
<evidence type="ECO:0000256" key="5">
    <source>
        <dbReference type="ARBA" id="ARBA00022807"/>
    </source>
</evidence>
<evidence type="ECO:0000256" key="6">
    <source>
        <dbReference type="SAM" id="SignalP"/>
    </source>
</evidence>